<keyword evidence="2" id="KW-0732">Signal</keyword>
<evidence type="ECO:0000256" key="1">
    <source>
        <dbReference type="SAM" id="MobiDB-lite"/>
    </source>
</evidence>
<accession>A0ABN2FWW8</accession>
<feature type="region of interest" description="Disordered" evidence="1">
    <location>
        <begin position="125"/>
        <end position="148"/>
    </location>
</feature>
<proteinExistence type="predicted"/>
<keyword evidence="4" id="KW-1185">Reference proteome</keyword>
<gene>
    <name evidence="3" type="ORF">GCM10009830_03010</name>
</gene>
<organism evidence="3 4">
    <name type="scientific">Glycomyces endophyticus</name>
    <dbReference type="NCBI Taxonomy" id="480996"/>
    <lineage>
        <taxon>Bacteria</taxon>
        <taxon>Bacillati</taxon>
        <taxon>Actinomycetota</taxon>
        <taxon>Actinomycetes</taxon>
        <taxon>Glycomycetales</taxon>
        <taxon>Glycomycetaceae</taxon>
        <taxon>Glycomyces</taxon>
    </lineage>
</organism>
<feature type="region of interest" description="Disordered" evidence="1">
    <location>
        <begin position="43"/>
        <end position="110"/>
    </location>
</feature>
<dbReference type="EMBL" id="BAAAQF010000002">
    <property type="protein sequence ID" value="GAA1661257.1"/>
    <property type="molecule type" value="Genomic_DNA"/>
</dbReference>
<feature type="signal peptide" evidence="2">
    <location>
        <begin position="1"/>
        <end position="34"/>
    </location>
</feature>
<evidence type="ECO:0000313" key="3">
    <source>
        <dbReference type="EMBL" id="GAA1661257.1"/>
    </source>
</evidence>
<protein>
    <submittedName>
        <fullName evidence="3">Uncharacterized protein</fullName>
    </submittedName>
</protein>
<feature type="compositionally biased region" description="Low complexity" evidence="1">
    <location>
        <begin position="44"/>
        <end position="58"/>
    </location>
</feature>
<evidence type="ECO:0000313" key="4">
    <source>
        <dbReference type="Proteomes" id="UP001499851"/>
    </source>
</evidence>
<feature type="chain" id="PRO_5046844549" evidence="2">
    <location>
        <begin position="35"/>
        <end position="148"/>
    </location>
</feature>
<evidence type="ECO:0000256" key="2">
    <source>
        <dbReference type="SAM" id="SignalP"/>
    </source>
</evidence>
<comment type="caution">
    <text evidence="3">The sequence shown here is derived from an EMBL/GenBank/DDBJ whole genome shotgun (WGS) entry which is preliminary data.</text>
</comment>
<name>A0ABN2FWW8_9ACTN</name>
<sequence>MTDKAINVPVRTVVVTPARPIRAAWMLCTPIANAASPIAGSVLPASPASASSATSATSRPGTPKLVSTCLRVASDAATAPSENPASDHKGPTAERPSSRPVSSPDRDTARSTAFPVWLATNCCPRARNPAPSTAPASAVRTRAVHACA</sequence>
<dbReference type="Proteomes" id="UP001499851">
    <property type="component" value="Unassembled WGS sequence"/>
</dbReference>
<reference evidence="3 4" key="1">
    <citation type="journal article" date="2019" name="Int. J. Syst. Evol. Microbiol.">
        <title>The Global Catalogue of Microorganisms (GCM) 10K type strain sequencing project: providing services to taxonomists for standard genome sequencing and annotation.</title>
        <authorList>
            <consortium name="The Broad Institute Genomics Platform"/>
            <consortium name="The Broad Institute Genome Sequencing Center for Infectious Disease"/>
            <person name="Wu L."/>
            <person name="Ma J."/>
        </authorList>
    </citation>
    <scope>NUCLEOTIDE SEQUENCE [LARGE SCALE GENOMIC DNA]</scope>
    <source>
        <strain evidence="3 4">JCM 16001</strain>
    </source>
</reference>